<name>A0ABV7R9U5_9NEIS</name>
<reference evidence="3" key="1">
    <citation type="journal article" date="2019" name="Int. J. Syst. Evol. Microbiol.">
        <title>The Global Catalogue of Microorganisms (GCM) 10K type strain sequencing project: providing services to taxonomists for standard genome sequencing and annotation.</title>
        <authorList>
            <consortium name="The Broad Institute Genomics Platform"/>
            <consortium name="The Broad Institute Genome Sequencing Center for Infectious Disease"/>
            <person name="Wu L."/>
            <person name="Ma J."/>
        </authorList>
    </citation>
    <scope>NUCLEOTIDE SEQUENCE [LARGE SCALE GENOMIC DNA]</scope>
    <source>
        <strain evidence="3">KCTC 42742</strain>
    </source>
</reference>
<sequence>MTSVRKQRGWYSGAYMVTAVLAIVLFMAQPWIPLLLLAAMGGAAVVIAVGRGGRHLQHWYQQHHSHHPHLH</sequence>
<evidence type="ECO:0000256" key="1">
    <source>
        <dbReference type="SAM" id="Phobius"/>
    </source>
</evidence>
<dbReference type="RefSeq" id="WP_386087980.1">
    <property type="nucleotide sequence ID" value="NZ_JBHRXN010000006.1"/>
</dbReference>
<feature type="transmembrane region" description="Helical" evidence="1">
    <location>
        <begin position="9"/>
        <end position="28"/>
    </location>
</feature>
<keyword evidence="1" id="KW-0812">Transmembrane</keyword>
<evidence type="ECO:0000313" key="3">
    <source>
        <dbReference type="Proteomes" id="UP001595741"/>
    </source>
</evidence>
<dbReference type="EMBL" id="JBHRXN010000006">
    <property type="protein sequence ID" value="MFC3531019.1"/>
    <property type="molecule type" value="Genomic_DNA"/>
</dbReference>
<keyword evidence="3" id="KW-1185">Reference proteome</keyword>
<dbReference type="Proteomes" id="UP001595741">
    <property type="component" value="Unassembled WGS sequence"/>
</dbReference>
<evidence type="ECO:0008006" key="4">
    <source>
        <dbReference type="Google" id="ProtNLM"/>
    </source>
</evidence>
<proteinExistence type="predicted"/>
<organism evidence="2 3">
    <name type="scientific">Vogesella facilis</name>
    <dbReference type="NCBI Taxonomy" id="1655232"/>
    <lineage>
        <taxon>Bacteria</taxon>
        <taxon>Pseudomonadati</taxon>
        <taxon>Pseudomonadota</taxon>
        <taxon>Betaproteobacteria</taxon>
        <taxon>Neisseriales</taxon>
        <taxon>Chromobacteriaceae</taxon>
        <taxon>Vogesella</taxon>
    </lineage>
</organism>
<evidence type="ECO:0000313" key="2">
    <source>
        <dbReference type="EMBL" id="MFC3531019.1"/>
    </source>
</evidence>
<accession>A0ABV7R9U5</accession>
<gene>
    <name evidence="2" type="ORF">ACFOLG_02360</name>
</gene>
<keyword evidence="1" id="KW-1133">Transmembrane helix</keyword>
<protein>
    <recommendedName>
        <fullName evidence="4">Secreted protein</fullName>
    </recommendedName>
</protein>
<keyword evidence="1" id="KW-0472">Membrane</keyword>
<comment type="caution">
    <text evidence="2">The sequence shown here is derived from an EMBL/GenBank/DDBJ whole genome shotgun (WGS) entry which is preliminary data.</text>
</comment>
<feature type="transmembrane region" description="Helical" evidence="1">
    <location>
        <begin position="34"/>
        <end position="53"/>
    </location>
</feature>